<evidence type="ECO:0000313" key="2">
    <source>
        <dbReference type="EMBL" id="MBI3014850.1"/>
    </source>
</evidence>
<dbReference type="PANTHER" id="PTHR11106:SF111">
    <property type="entry name" value="MACRO DOMAIN-CONTAINING PROTEIN"/>
    <property type="match status" value="1"/>
</dbReference>
<dbReference type="PANTHER" id="PTHR11106">
    <property type="entry name" value="GANGLIOSIDE INDUCED DIFFERENTIATION ASSOCIATED PROTEIN 2-RELATED"/>
    <property type="match status" value="1"/>
</dbReference>
<dbReference type="AlphaFoldDB" id="A0A932GQ15"/>
<reference evidence="2" key="1">
    <citation type="submission" date="2020-07" db="EMBL/GenBank/DDBJ databases">
        <title>Huge and variable diversity of episymbiotic CPR bacteria and DPANN archaea in groundwater ecosystems.</title>
        <authorList>
            <person name="He C.Y."/>
            <person name="Keren R."/>
            <person name="Whittaker M."/>
            <person name="Farag I.F."/>
            <person name="Doudna J."/>
            <person name="Cate J.H.D."/>
            <person name="Banfield J.F."/>
        </authorList>
    </citation>
    <scope>NUCLEOTIDE SEQUENCE</scope>
    <source>
        <strain evidence="2">NC_groundwater_717_Ag_S-0.2um_59_8</strain>
    </source>
</reference>
<organism evidence="2 3">
    <name type="scientific">Tectimicrobiota bacterium</name>
    <dbReference type="NCBI Taxonomy" id="2528274"/>
    <lineage>
        <taxon>Bacteria</taxon>
        <taxon>Pseudomonadati</taxon>
        <taxon>Nitrospinota/Tectimicrobiota group</taxon>
        <taxon>Candidatus Tectimicrobiota</taxon>
    </lineage>
</organism>
<dbReference type="SMART" id="SM00506">
    <property type="entry name" value="A1pp"/>
    <property type="match status" value="1"/>
</dbReference>
<gene>
    <name evidence="2" type="ORF">HYY65_07305</name>
</gene>
<proteinExistence type="predicted"/>
<accession>A0A932GQ15</accession>
<dbReference type="Proteomes" id="UP000741360">
    <property type="component" value="Unassembled WGS sequence"/>
</dbReference>
<dbReference type="EMBL" id="JACPSX010000133">
    <property type="protein sequence ID" value="MBI3014850.1"/>
    <property type="molecule type" value="Genomic_DNA"/>
</dbReference>
<sequence length="104" mass="10658">MEIEVQQGSILEARADAIVNAANSQGVMGGGVAGVIRRAAGKEVEEEAVAQAPIPVGSAALTGGGKTRFRGIIHAPTMPQPAQRIPAENVYKATAAALRLAEEK</sequence>
<evidence type="ECO:0000259" key="1">
    <source>
        <dbReference type="PROSITE" id="PS51154"/>
    </source>
</evidence>
<dbReference type="InterPro" id="IPR043472">
    <property type="entry name" value="Macro_dom-like"/>
</dbReference>
<evidence type="ECO:0000313" key="3">
    <source>
        <dbReference type="Proteomes" id="UP000741360"/>
    </source>
</evidence>
<comment type="caution">
    <text evidence="2">The sequence shown here is derived from an EMBL/GenBank/DDBJ whole genome shotgun (WGS) entry which is preliminary data.</text>
</comment>
<protein>
    <submittedName>
        <fullName evidence="2">Macro domain-containing protein</fullName>
    </submittedName>
</protein>
<dbReference type="Gene3D" id="3.40.220.10">
    <property type="entry name" value="Leucine Aminopeptidase, subunit E, domain 1"/>
    <property type="match status" value="1"/>
</dbReference>
<dbReference type="SUPFAM" id="SSF52949">
    <property type="entry name" value="Macro domain-like"/>
    <property type="match status" value="1"/>
</dbReference>
<dbReference type="PROSITE" id="PS51154">
    <property type="entry name" value="MACRO"/>
    <property type="match status" value="1"/>
</dbReference>
<dbReference type="InterPro" id="IPR002589">
    <property type="entry name" value="Macro_dom"/>
</dbReference>
<feature type="non-terminal residue" evidence="2">
    <location>
        <position position="104"/>
    </location>
</feature>
<name>A0A932GQ15_UNCTE</name>
<dbReference type="Pfam" id="PF01661">
    <property type="entry name" value="Macro"/>
    <property type="match status" value="1"/>
</dbReference>
<feature type="domain" description="Macro" evidence="1">
    <location>
        <begin position="1"/>
        <end position="104"/>
    </location>
</feature>